<dbReference type="SMART" id="SM00448">
    <property type="entry name" value="REC"/>
    <property type="match status" value="1"/>
</dbReference>
<evidence type="ECO:0000259" key="5">
    <source>
        <dbReference type="PROSITE" id="PS01124"/>
    </source>
</evidence>
<dbReference type="InterPro" id="IPR018060">
    <property type="entry name" value="HTH_AraC"/>
</dbReference>
<dbReference type="GO" id="GO:0003700">
    <property type="term" value="F:DNA-binding transcription factor activity"/>
    <property type="evidence" value="ECO:0007669"/>
    <property type="project" value="InterPro"/>
</dbReference>
<feature type="domain" description="Response regulatory" evidence="6">
    <location>
        <begin position="2"/>
        <end position="122"/>
    </location>
</feature>
<dbReference type="Pfam" id="PF12833">
    <property type="entry name" value="HTH_18"/>
    <property type="match status" value="1"/>
</dbReference>
<organism evidence="7 8">
    <name type="scientific">Neobacillus niacini</name>
    <dbReference type="NCBI Taxonomy" id="86668"/>
    <lineage>
        <taxon>Bacteria</taxon>
        <taxon>Bacillati</taxon>
        <taxon>Bacillota</taxon>
        <taxon>Bacilli</taxon>
        <taxon>Bacillales</taxon>
        <taxon>Bacillaceae</taxon>
        <taxon>Neobacillus</taxon>
    </lineage>
</organism>
<dbReference type="GO" id="GO:0043565">
    <property type="term" value="F:sequence-specific DNA binding"/>
    <property type="evidence" value="ECO:0007669"/>
    <property type="project" value="InterPro"/>
</dbReference>
<proteinExistence type="predicted"/>
<dbReference type="Pfam" id="PF00072">
    <property type="entry name" value="Response_reg"/>
    <property type="match status" value="1"/>
</dbReference>
<dbReference type="PROSITE" id="PS50110">
    <property type="entry name" value="RESPONSE_REGULATORY"/>
    <property type="match status" value="1"/>
</dbReference>
<dbReference type="InterPro" id="IPR009057">
    <property type="entry name" value="Homeodomain-like_sf"/>
</dbReference>
<dbReference type="EMBL" id="JACCBX010000011">
    <property type="protein sequence ID" value="NYE07962.1"/>
    <property type="molecule type" value="Genomic_DNA"/>
</dbReference>
<dbReference type="CDD" id="cd17536">
    <property type="entry name" value="REC_YesN-like"/>
    <property type="match status" value="1"/>
</dbReference>
<dbReference type="SMART" id="SM00342">
    <property type="entry name" value="HTH_ARAC"/>
    <property type="match status" value="1"/>
</dbReference>
<protein>
    <submittedName>
        <fullName evidence="7">Two-component system response regulator YesN</fullName>
    </submittedName>
</protein>
<feature type="modified residue" description="4-aspartylphosphate" evidence="4">
    <location>
        <position position="57"/>
    </location>
</feature>
<evidence type="ECO:0000256" key="3">
    <source>
        <dbReference type="ARBA" id="ARBA00023163"/>
    </source>
</evidence>
<reference evidence="8" key="2">
    <citation type="submission" date="2020-08" db="EMBL/GenBank/DDBJ databases">
        <title>The Agave Microbiome: Exploring the role of microbial communities in plant adaptations to desert environments.</title>
        <authorList>
            <person name="Partida-Martinez L.P."/>
        </authorList>
    </citation>
    <scope>NUCLEOTIDE SEQUENCE [LARGE SCALE GENOMIC DNA]</scope>
    <source>
        <strain evidence="8">AT2.8</strain>
    </source>
</reference>
<sequence length="346" mass="40153">MKILIIEDEFIIRKALRHLLEHLELEGVSIQEILEAEDGIDADILLQQETFDIVFTDINMPEMDGLSLLEKSAKYNPTAKWVILSGYDSFKFAQRAILHGAKDYLLKPITKEKLNETMLRLVENIKKEQNDFIDIKEIEGMLVDLESTIWVLDENLVIETIAKWKEKMEKKQLKLSYYQNVMNHIVKTLVQRINQKGSISLDAALNLTGENINQITREFQDICIEMIQKTRSQRKGKIIDPIEAAKEYMLKNVCSKINLDDVAQKLGLNSSYFSQLFKRETGQTFVEYRIHLRMETAKKLLERSDLRIIDISSEIGYDDAPHFAKTFKKYTGISPKEYRQSLGIEV</sequence>
<keyword evidence="3" id="KW-0804">Transcription</keyword>
<evidence type="ECO:0000256" key="2">
    <source>
        <dbReference type="ARBA" id="ARBA00023125"/>
    </source>
</evidence>
<dbReference type="PRINTS" id="PR00032">
    <property type="entry name" value="HTHARAC"/>
</dbReference>
<dbReference type="PANTHER" id="PTHR43280:SF2">
    <property type="entry name" value="HTH-TYPE TRANSCRIPTIONAL REGULATOR EXSA"/>
    <property type="match status" value="1"/>
</dbReference>
<dbReference type="InterPro" id="IPR011006">
    <property type="entry name" value="CheY-like_superfamily"/>
</dbReference>
<dbReference type="PROSITE" id="PS00041">
    <property type="entry name" value="HTH_ARAC_FAMILY_1"/>
    <property type="match status" value="1"/>
</dbReference>
<reference evidence="8" key="1">
    <citation type="submission" date="2020-07" db="EMBL/GenBank/DDBJ databases">
        <authorList>
            <person name="Partida-Martinez L."/>
            <person name="Huntemann M."/>
            <person name="Clum A."/>
            <person name="Wang J."/>
            <person name="Palaniappan K."/>
            <person name="Ritter S."/>
            <person name="Chen I.-M."/>
            <person name="Stamatis D."/>
            <person name="Reddy T."/>
            <person name="O'Malley R."/>
            <person name="Daum C."/>
            <person name="Shapiro N."/>
            <person name="Ivanova N."/>
            <person name="Kyrpides N."/>
            <person name="Woyke T."/>
        </authorList>
    </citation>
    <scope>NUCLEOTIDE SEQUENCE [LARGE SCALE GENOMIC DNA]</scope>
    <source>
        <strain evidence="8">AT2.8</strain>
    </source>
</reference>
<keyword evidence="2" id="KW-0238">DNA-binding</keyword>
<evidence type="ECO:0000313" key="8">
    <source>
        <dbReference type="Proteomes" id="UP000548423"/>
    </source>
</evidence>
<evidence type="ECO:0000256" key="1">
    <source>
        <dbReference type="ARBA" id="ARBA00023015"/>
    </source>
</evidence>
<evidence type="ECO:0000259" key="6">
    <source>
        <dbReference type="PROSITE" id="PS50110"/>
    </source>
</evidence>
<dbReference type="InterPro" id="IPR020449">
    <property type="entry name" value="Tscrpt_reg_AraC-type_HTH"/>
</dbReference>
<feature type="domain" description="HTH araC/xylS-type" evidence="5">
    <location>
        <begin position="243"/>
        <end position="341"/>
    </location>
</feature>
<dbReference type="PROSITE" id="PS01124">
    <property type="entry name" value="HTH_ARAC_FAMILY_2"/>
    <property type="match status" value="1"/>
</dbReference>
<comment type="caution">
    <text evidence="7">The sequence shown here is derived from an EMBL/GenBank/DDBJ whole genome shotgun (WGS) entry which is preliminary data.</text>
</comment>
<evidence type="ECO:0000256" key="4">
    <source>
        <dbReference type="PROSITE-ProRule" id="PRU00169"/>
    </source>
</evidence>
<dbReference type="Proteomes" id="UP000548423">
    <property type="component" value="Unassembled WGS sequence"/>
</dbReference>
<dbReference type="PANTHER" id="PTHR43280">
    <property type="entry name" value="ARAC-FAMILY TRANSCRIPTIONAL REGULATOR"/>
    <property type="match status" value="1"/>
</dbReference>
<name>A0A852TGT6_9BACI</name>
<dbReference type="InterPro" id="IPR018062">
    <property type="entry name" value="HTH_AraC-typ_CS"/>
</dbReference>
<dbReference type="Gene3D" id="3.40.50.2300">
    <property type="match status" value="1"/>
</dbReference>
<gene>
    <name evidence="7" type="ORF">F4694_004803</name>
</gene>
<dbReference type="AlphaFoldDB" id="A0A852TGT6"/>
<accession>A0A852TGT6</accession>
<dbReference type="SUPFAM" id="SSF52172">
    <property type="entry name" value="CheY-like"/>
    <property type="match status" value="1"/>
</dbReference>
<keyword evidence="4" id="KW-0597">Phosphoprotein</keyword>
<dbReference type="SUPFAM" id="SSF46689">
    <property type="entry name" value="Homeodomain-like"/>
    <property type="match status" value="2"/>
</dbReference>
<keyword evidence="1" id="KW-0805">Transcription regulation</keyword>
<dbReference type="Gene3D" id="1.10.10.60">
    <property type="entry name" value="Homeodomain-like"/>
    <property type="match status" value="2"/>
</dbReference>
<dbReference type="InterPro" id="IPR001789">
    <property type="entry name" value="Sig_transdc_resp-reg_receiver"/>
</dbReference>
<dbReference type="GO" id="GO:0000160">
    <property type="term" value="P:phosphorelay signal transduction system"/>
    <property type="evidence" value="ECO:0007669"/>
    <property type="project" value="InterPro"/>
</dbReference>
<evidence type="ECO:0000313" key="7">
    <source>
        <dbReference type="EMBL" id="NYE07962.1"/>
    </source>
</evidence>